<feature type="transmembrane region" description="Helical" evidence="5">
    <location>
        <begin position="69"/>
        <end position="87"/>
    </location>
</feature>
<comment type="subcellular location">
    <subcellularLocation>
        <location evidence="1">Membrane</location>
        <topology evidence="1">Multi-pass membrane protein</topology>
    </subcellularLocation>
</comment>
<feature type="transmembrane region" description="Helical" evidence="5">
    <location>
        <begin position="219"/>
        <end position="240"/>
    </location>
</feature>
<organism evidence="7">
    <name type="scientific">Oppiella nova</name>
    <dbReference type="NCBI Taxonomy" id="334625"/>
    <lineage>
        <taxon>Eukaryota</taxon>
        <taxon>Metazoa</taxon>
        <taxon>Ecdysozoa</taxon>
        <taxon>Arthropoda</taxon>
        <taxon>Chelicerata</taxon>
        <taxon>Arachnida</taxon>
        <taxon>Acari</taxon>
        <taxon>Acariformes</taxon>
        <taxon>Sarcoptiformes</taxon>
        <taxon>Oribatida</taxon>
        <taxon>Brachypylina</taxon>
        <taxon>Oppioidea</taxon>
        <taxon>Oppiidae</taxon>
        <taxon>Oppiella</taxon>
    </lineage>
</organism>
<dbReference type="EMBL" id="OC933316">
    <property type="protein sequence ID" value="CAD7659850.1"/>
    <property type="molecule type" value="Genomic_DNA"/>
</dbReference>
<feature type="transmembrane region" description="Helical" evidence="5">
    <location>
        <begin position="161"/>
        <end position="184"/>
    </location>
</feature>
<protein>
    <recommendedName>
        <fullName evidence="6">EamA domain-containing protein</fullName>
    </recommendedName>
</protein>
<keyword evidence="8" id="KW-1185">Reference proteome</keyword>
<dbReference type="Gene3D" id="1.10.3730.20">
    <property type="match status" value="1"/>
</dbReference>
<feature type="non-terminal residue" evidence="7">
    <location>
        <position position="1"/>
    </location>
</feature>
<name>A0A7R9QVE1_9ACAR</name>
<feature type="transmembrane region" description="Helical" evidence="5">
    <location>
        <begin position="92"/>
        <end position="109"/>
    </location>
</feature>
<evidence type="ECO:0000256" key="1">
    <source>
        <dbReference type="ARBA" id="ARBA00004141"/>
    </source>
</evidence>
<evidence type="ECO:0000313" key="7">
    <source>
        <dbReference type="EMBL" id="CAD7659850.1"/>
    </source>
</evidence>
<sequence length="243" mass="27310">MMRISVPIPYLQQTVQKFIPYFVITIIKKYPFFGLPGQRLDLGLRCLTGTTSLVTLYMAYKMMPLSDASTLYMSSPVFVTIFAYFMLKEPITVVHVSTGTITIIGVFIICRPEFLFGSNNNTTNYNHRIIGIILSMVSAISSAFSLINLRKLKTTPVPVIVMWYSIACIVIGNIILPFLSPWVIPKDFKTWGLLLAIGLAGILNQLFQTMAFKYESPGPISVTRTFNIVLAFIWEVAIFVDPI</sequence>
<evidence type="ECO:0000256" key="2">
    <source>
        <dbReference type="ARBA" id="ARBA00022692"/>
    </source>
</evidence>
<evidence type="ECO:0000256" key="4">
    <source>
        <dbReference type="ARBA" id="ARBA00023136"/>
    </source>
</evidence>
<keyword evidence="4 5" id="KW-0472">Membrane</keyword>
<keyword evidence="2 5" id="KW-0812">Transmembrane</keyword>
<dbReference type="PANTHER" id="PTHR22911">
    <property type="entry name" value="ACYL-MALONYL CONDENSING ENZYME-RELATED"/>
    <property type="match status" value="1"/>
</dbReference>
<dbReference type="Pfam" id="PF00892">
    <property type="entry name" value="EamA"/>
    <property type="match status" value="1"/>
</dbReference>
<dbReference type="EMBL" id="CAJPVJ010018491">
    <property type="protein sequence ID" value="CAG2176988.1"/>
    <property type="molecule type" value="Genomic_DNA"/>
</dbReference>
<accession>A0A7R9QVE1</accession>
<feature type="transmembrane region" description="Helical" evidence="5">
    <location>
        <begin position="129"/>
        <end position="149"/>
    </location>
</feature>
<dbReference type="PANTHER" id="PTHR22911:SF6">
    <property type="entry name" value="SOLUTE CARRIER FAMILY 35 MEMBER G1"/>
    <property type="match status" value="1"/>
</dbReference>
<dbReference type="InterPro" id="IPR037185">
    <property type="entry name" value="EmrE-like"/>
</dbReference>
<evidence type="ECO:0000259" key="6">
    <source>
        <dbReference type="Pfam" id="PF00892"/>
    </source>
</evidence>
<proteinExistence type="predicted"/>
<evidence type="ECO:0000256" key="3">
    <source>
        <dbReference type="ARBA" id="ARBA00022989"/>
    </source>
</evidence>
<dbReference type="SUPFAM" id="SSF103481">
    <property type="entry name" value="Multidrug resistance efflux transporter EmrE"/>
    <property type="match status" value="2"/>
</dbReference>
<dbReference type="GO" id="GO:0016020">
    <property type="term" value="C:membrane"/>
    <property type="evidence" value="ECO:0007669"/>
    <property type="project" value="UniProtKB-SubCell"/>
</dbReference>
<dbReference type="InterPro" id="IPR000620">
    <property type="entry name" value="EamA_dom"/>
</dbReference>
<dbReference type="Proteomes" id="UP000728032">
    <property type="component" value="Unassembled WGS sequence"/>
</dbReference>
<feature type="transmembrane region" description="Helical" evidence="5">
    <location>
        <begin position="190"/>
        <end position="207"/>
    </location>
</feature>
<dbReference type="OrthoDB" id="8300370at2759"/>
<feature type="domain" description="EamA" evidence="6">
    <location>
        <begin position="19"/>
        <end position="109"/>
    </location>
</feature>
<keyword evidence="3 5" id="KW-1133">Transmembrane helix</keyword>
<gene>
    <name evidence="7" type="ORF">ONB1V03_LOCUS16421</name>
</gene>
<reference evidence="7" key="1">
    <citation type="submission" date="2020-11" db="EMBL/GenBank/DDBJ databases">
        <authorList>
            <person name="Tran Van P."/>
        </authorList>
    </citation>
    <scope>NUCLEOTIDE SEQUENCE</scope>
</reference>
<evidence type="ECO:0000256" key="5">
    <source>
        <dbReference type="SAM" id="Phobius"/>
    </source>
</evidence>
<dbReference type="AlphaFoldDB" id="A0A7R9QVE1"/>
<evidence type="ECO:0000313" key="8">
    <source>
        <dbReference type="Proteomes" id="UP000728032"/>
    </source>
</evidence>